<dbReference type="OrthoDB" id="1447815at2"/>
<gene>
    <name evidence="2" type="ORF">LY08_01063</name>
</gene>
<name>A0A327RJ08_9FLAO</name>
<dbReference type="GO" id="GO:0016620">
    <property type="term" value="F:oxidoreductase activity, acting on the aldehyde or oxo group of donors, NAD or NADP as acceptor"/>
    <property type="evidence" value="ECO:0007669"/>
    <property type="project" value="InterPro"/>
</dbReference>
<reference evidence="2 3" key="1">
    <citation type="submission" date="2018-06" db="EMBL/GenBank/DDBJ databases">
        <title>Genomic Encyclopedia of Archaeal and Bacterial Type Strains, Phase II (KMG-II): from individual species to whole genera.</title>
        <authorList>
            <person name="Goeker M."/>
        </authorList>
    </citation>
    <scope>NUCLEOTIDE SEQUENCE [LARGE SCALE GENOMIC DNA]</scope>
    <source>
        <strain evidence="2 3">DSM 24464</strain>
    </source>
</reference>
<dbReference type="InterPro" id="IPR020830">
    <property type="entry name" value="GlycerAld_3-P_DH_AS"/>
</dbReference>
<dbReference type="EMBL" id="QLLO01000003">
    <property type="protein sequence ID" value="RAJ16208.1"/>
    <property type="molecule type" value="Genomic_DNA"/>
</dbReference>
<sequence>MNNLLKFSAFLCLIFIASSCTTESLDDSYNQSTTTPEVAQAYQSCSNQNPQSKLVNNGSVNFTFKIIDSNSNIIQEQDIIPGGSSSWLTFNDGETTFSIESASTGVSDSKVVLDMNTCTEVEIIVNSSNSVEVPIVQTVN</sequence>
<dbReference type="RefSeq" id="WP_146603199.1">
    <property type="nucleotide sequence ID" value="NZ_QLLO01000003.1"/>
</dbReference>
<dbReference type="PROSITE" id="PS00071">
    <property type="entry name" value="GAPDH"/>
    <property type="match status" value="1"/>
</dbReference>
<evidence type="ECO:0000313" key="3">
    <source>
        <dbReference type="Proteomes" id="UP000248703"/>
    </source>
</evidence>
<protein>
    <submittedName>
        <fullName evidence="2">Uncharacterized protein</fullName>
    </submittedName>
</protein>
<feature type="chain" id="PRO_5016445459" evidence="1">
    <location>
        <begin position="23"/>
        <end position="140"/>
    </location>
</feature>
<evidence type="ECO:0000256" key="1">
    <source>
        <dbReference type="SAM" id="SignalP"/>
    </source>
</evidence>
<dbReference type="AlphaFoldDB" id="A0A327RJ08"/>
<keyword evidence="3" id="KW-1185">Reference proteome</keyword>
<evidence type="ECO:0000313" key="2">
    <source>
        <dbReference type="EMBL" id="RAJ16208.1"/>
    </source>
</evidence>
<dbReference type="PROSITE" id="PS51257">
    <property type="entry name" value="PROKAR_LIPOPROTEIN"/>
    <property type="match status" value="1"/>
</dbReference>
<organism evidence="2 3">
    <name type="scientific">Olleya aquimaris</name>
    <dbReference type="NCBI Taxonomy" id="639310"/>
    <lineage>
        <taxon>Bacteria</taxon>
        <taxon>Pseudomonadati</taxon>
        <taxon>Bacteroidota</taxon>
        <taxon>Flavobacteriia</taxon>
        <taxon>Flavobacteriales</taxon>
        <taxon>Flavobacteriaceae</taxon>
    </lineage>
</organism>
<comment type="caution">
    <text evidence="2">The sequence shown here is derived from an EMBL/GenBank/DDBJ whole genome shotgun (WGS) entry which is preliminary data.</text>
</comment>
<accession>A0A327RJ08</accession>
<keyword evidence="1" id="KW-0732">Signal</keyword>
<dbReference type="Proteomes" id="UP000248703">
    <property type="component" value="Unassembled WGS sequence"/>
</dbReference>
<feature type="signal peptide" evidence="1">
    <location>
        <begin position="1"/>
        <end position="22"/>
    </location>
</feature>
<proteinExistence type="predicted"/>